<proteinExistence type="predicted"/>
<feature type="domain" description="DUF8017" evidence="1">
    <location>
        <begin position="32"/>
        <end position="226"/>
    </location>
</feature>
<evidence type="ECO:0000313" key="2">
    <source>
        <dbReference type="EMBL" id="MEJ8643146.1"/>
    </source>
</evidence>
<gene>
    <name evidence="2" type="ORF">WKI68_20685</name>
</gene>
<evidence type="ECO:0000313" key="3">
    <source>
        <dbReference type="Proteomes" id="UP001382904"/>
    </source>
</evidence>
<comment type="caution">
    <text evidence="2">The sequence shown here is derived from an EMBL/GenBank/DDBJ whole genome shotgun (WGS) entry which is preliminary data.</text>
</comment>
<dbReference type="EMBL" id="JBBKAM010000002">
    <property type="protein sequence ID" value="MEJ8643146.1"/>
    <property type="molecule type" value="Genomic_DNA"/>
</dbReference>
<protein>
    <recommendedName>
        <fullName evidence="1">DUF8017 domain-containing protein</fullName>
    </recommendedName>
</protein>
<dbReference type="Proteomes" id="UP001382904">
    <property type="component" value="Unassembled WGS sequence"/>
</dbReference>
<sequence>MAAVVAGAAVTAAVLVGRDDEDRTPASAADPTKPLITGWKTVINPTHGTAFDVPPQWEVLSPDVFSGHTDRKDPDKVLIGHTAPAFYKSKWCSIDGNGDGQVTDVRLGNTGTKGASGAKDTAEIAEKSAPTWVYAAYTQPDKSVVTWDKPKEFTTKSGVRGSYVKARSKGAAQPNRCAGDGQAVVFGFKNSRGDLVAWDFYGRTGVPGAVDDALVMRIMSTVRLAGDPKEPSP</sequence>
<dbReference type="Pfam" id="PF26056">
    <property type="entry name" value="DUF8017"/>
    <property type="match status" value="1"/>
</dbReference>
<organism evidence="2 3">
    <name type="scientific">Streptomyces caledonius</name>
    <dbReference type="NCBI Taxonomy" id="3134107"/>
    <lineage>
        <taxon>Bacteria</taxon>
        <taxon>Bacillati</taxon>
        <taxon>Actinomycetota</taxon>
        <taxon>Actinomycetes</taxon>
        <taxon>Kitasatosporales</taxon>
        <taxon>Streptomycetaceae</taxon>
        <taxon>Streptomyces</taxon>
    </lineage>
</organism>
<name>A0ABU8U6J1_9ACTN</name>
<keyword evidence="3" id="KW-1185">Reference proteome</keyword>
<evidence type="ECO:0000259" key="1">
    <source>
        <dbReference type="Pfam" id="PF26056"/>
    </source>
</evidence>
<accession>A0ABU8U6J1</accession>
<dbReference type="InterPro" id="IPR058330">
    <property type="entry name" value="DUF8017"/>
</dbReference>
<reference evidence="2 3" key="1">
    <citation type="submission" date="2024-03" db="EMBL/GenBank/DDBJ databases">
        <title>Novel Streptomyces species of biotechnological and ecological value are a feature of Machair soil.</title>
        <authorList>
            <person name="Prole J.R."/>
            <person name="Goodfellow M."/>
            <person name="Allenby N."/>
            <person name="Ward A.C."/>
        </authorList>
    </citation>
    <scope>NUCLEOTIDE SEQUENCE [LARGE SCALE GENOMIC DNA]</scope>
    <source>
        <strain evidence="2 3">MS1.HAVA.3</strain>
    </source>
</reference>